<dbReference type="InterPro" id="IPR036390">
    <property type="entry name" value="WH_DNA-bd_sf"/>
</dbReference>
<dbReference type="InterPro" id="IPR000847">
    <property type="entry name" value="LysR_HTH_N"/>
</dbReference>
<evidence type="ECO:0000256" key="2">
    <source>
        <dbReference type="ARBA" id="ARBA00023015"/>
    </source>
</evidence>
<dbReference type="Proteomes" id="UP000734823">
    <property type="component" value="Unassembled WGS sequence"/>
</dbReference>
<dbReference type="PRINTS" id="PR00039">
    <property type="entry name" value="HTHLYSR"/>
</dbReference>
<accession>A0ABR7L304</accession>
<comment type="caution">
    <text evidence="6">The sequence shown here is derived from an EMBL/GenBank/DDBJ whole genome shotgun (WGS) entry which is preliminary data.</text>
</comment>
<keyword evidence="4" id="KW-0804">Transcription</keyword>
<dbReference type="RefSeq" id="WP_187219209.1">
    <property type="nucleotide sequence ID" value="NZ_JABVED010000003.1"/>
</dbReference>
<dbReference type="Gene3D" id="3.40.190.10">
    <property type="entry name" value="Periplasmic binding protein-like II"/>
    <property type="match status" value="2"/>
</dbReference>
<keyword evidence="7" id="KW-1185">Reference proteome</keyword>
<dbReference type="Pfam" id="PF03466">
    <property type="entry name" value="LysR_substrate"/>
    <property type="match status" value="1"/>
</dbReference>
<dbReference type="SUPFAM" id="SSF53850">
    <property type="entry name" value="Periplasmic binding protein-like II"/>
    <property type="match status" value="1"/>
</dbReference>
<comment type="similarity">
    <text evidence="1">Belongs to the LysR transcriptional regulatory family.</text>
</comment>
<dbReference type="EMBL" id="JABVED010000003">
    <property type="protein sequence ID" value="MBC6446883.1"/>
    <property type="molecule type" value="Genomic_DNA"/>
</dbReference>
<evidence type="ECO:0000259" key="5">
    <source>
        <dbReference type="PROSITE" id="PS50931"/>
    </source>
</evidence>
<reference evidence="6 7" key="1">
    <citation type="submission" date="2020-06" db="EMBL/GenBank/DDBJ databases">
        <title>Actinokineospora xiongansis sp. nov., isolated from soil of Baiyangdian.</title>
        <authorList>
            <person name="Zhang X."/>
        </authorList>
    </citation>
    <scope>NUCLEOTIDE SEQUENCE [LARGE SCALE GENOMIC DNA]</scope>
    <source>
        <strain evidence="6 7">HBU206404</strain>
    </source>
</reference>
<evidence type="ECO:0000256" key="3">
    <source>
        <dbReference type="ARBA" id="ARBA00023125"/>
    </source>
</evidence>
<evidence type="ECO:0000313" key="7">
    <source>
        <dbReference type="Proteomes" id="UP000734823"/>
    </source>
</evidence>
<organism evidence="6 7">
    <name type="scientific">Actinokineospora xionganensis</name>
    <dbReference type="NCBI Taxonomy" id="2684470"/>
    <lineage>
        <taxon>Bacteria</taxon>
        <taxon>Bacillati</taxon>
        <taxon>Actinomycetota</taxon>
        <taxon>Actinomycetes</taxon>
        <taxon>Pseudonocardiales</taxon>
        <taxon>Pseudonocardiaceae</taxon>
        <taxon>Actinokineospora</taxon>
    </lineage>
</organism>
<protein>
    <submittedName>
        <fullName evidence="6">LysR family transcriptional regulator</fullName>
    </submittedName>
</protein>
<dbReference type="CDD" id="cd08414">
    <property type="entry name" value="PBP2_LTTR_aromatics_like"/>
    <property type="match status" value="1"/>
</dbReference>
<proteinExistence type="inferred from homology"/>
<dbReference type="SUPFAM" id="SSF46785">
    <property type="entry name" value="Winged helix' DNA-binding domain"/>
    <property type="match status" value="1"/>
</dbReference>
<dbReference type="InterPro" id="IPR036388">
    <property type="entry name" value="WH-like_DNA-bd_sf"/>
</dbReference>
<sequence>MELRHLISFLAIADERHFGRAAARLHLAQPSLSAHLQRLERAVGTRLVDRTSHDVTLTPAGVVFRDQVRDIVARLDRAALAARAVAAGREGTVRAGYNFPAGRYVLPATLATLAERHPGIDVDMREMRTGPQLAALDEKRIDVAMVYGRPASPNLRHRLLLRVPLVAVVGLAHRLAGRERVPFGELAGEPCILFRRDQSSAMYDAILAAAERSGIRLTVADRVDDPGATAILASVRPVVGFASALRARHTDGRTTAVALYDPVPTLDLHAVWRDEPAELADAFVDCLPDPAEIHRRSLESGSDERVHDVPL</sequence>
<dbReference type="PANTHER" id="PTHR30346">
    <property type="entry name" value="TRANSCRIPTIONAL DUAL REGULATOR HCAR-RELATED"/>
    <property type="match status" value="1"/>
</dbReference>
<name>A0ABR7L304_9PSEU</name>
<dbReference type="Gene3D" id="1.10.10.10">
    <property type="entry name" value="Winged helix-like DNA-binding domain superfamily/Winged helix DNA-binding domain"/>
    <property type="match status" value="1"/>
</dbReference>
<evidence type="ECO:0000313" key="6">
    <source>
        <dbReference type="EMBL" id="MBC6446883.1"/>
    </source>
</evidence>
<dbReference type="Pfam" id="PF00126">
    <property type="entry name" value="HTH_1"/>
    <property type="match status" value="1"/>
</dbReference>
<evidence type="ECO:0000256" key="4">
    <source>
        <dbReference type="ARBA" id="ARBA00023163"/>
    </source>
</evidence>
<dbReference type="InterPro" id="IPR005119">
    <property type="entry name" value="LysR_subst-bd"/>
</dbReference>
<keyword evidence="2" id="KW-0805">Transcription regulation</keyword>
<dbReference type="PANTHER" id="PTHR30346:SF0">
    <property type="entry name" value="HCA OPERON TRANSCRIPTIONAL ACTIVATOR HCAR"/>
    <property type="match status" value="1"/>
</dbReference>
<keyword evidence="3" id="KW-0238">DNA-binding</keyword>
<dbReference type="PROSITE" id="PS50931">
    <property type="entry name" value="HTH_LYSR"/>
    <property type="match status" value="1"/>
</dbReference>
<feature type="domain" description="HTH lysR-type" evidence="5">
    <location>
        <begin position="1"/>
        <end position="58"/>
    </location>
</feature>
<evidence type="ECO:0000256" key="1">
    <source>
        <dbReference type="ARBA" id="ARBA00009437"/>
    </source>
</evidence>
<gene>
    <name evidence="6" type="ORF">GPZ80_06795</name>
</gene>